<dbReference type="NCBIfam" id="NF005426">
    <property type="entry name" value="PRK07008.1"/>
    <property type="match status" value="1"/>
</dbReference>
<dbReference type="Gene3D" id="3.30.300.30">
    <property type="match status" value="1"/>
</dbReference>
<keyword evidence="8" id="KW-1185">Reference proteome</keyword>
<dbReference type="Pfam" id="PF00501">
    <property type="entry name" value="AMP-binding"/>
    <property type="match status" value="1"/>
</dbReference>
<evidence type="ECO:0000259" key="5">
    <source>
        <dbReference type="Pfam" id="PF00501"/>
    </source>
</evidence>
<dbReference type="PANTHER" id="PTHR43859">
    <property type="entry name" value="ACYL-ACTIVATING ENZYME"/>
    <property type="match status" value="1"/>
</dbReference>
<gene>
    <name evidence="7" type="ORF">EV681_3444</name>
</gene>
<dbReference type="GO" id="GO:0006631">
    <property type="term" value="P:fatty acid metabolic process"/>
    <property type="evidence" value="ECO:0007669"/>
    <property type="project" value="UniProtKB-KW"/>
</dbReference>
<evidence type="ECO:0000256" key="4">
    <source>
        <dbReference type="ARBA" id="ARBA00023098"/>
    </source>
</evidence>
<protein>
    <submittedName>
        <fullName evidence="7">Fatty-acyl-CoA synthase</fullName>
    </submittedName>
</protein>
<reference evidence="7 8" key="1">
    <citation type="submission" date="2019-02" db="EMBL/GenBank/DDBJ databases">
        <title>Genomic Encyclopedia of Type Strains, Phase IV (KMG-IV): sequencing the most valuable type-strain genomes for metagenomic binning, comparative biology and taxonomic classification.</title>
        <authorList>
            <person name="Goeker M."/>
        </authorList>
    </citation>
    <scope>NUCLEOTIDE SEQUENCE [LARGE SCALE GENOMIC DNA]</scope>
    <source>
        <strain evidence="7 8">DSM 23814</strain>
    </source>
</reference>
<dbReference type="InterPro" id="IPR020845">
    <property type="entry name" value="AMP-binding_CS"/>
</dbReference>
<dbReference type="FunFam" id="3.30.300.30:FF:000008">
    <property type="entry name" value="2,3-dihydroxybenzoate-AMP ligase"/>
    <property type="match status" value="1"/>
</dbReference>
<dbReference type="InterPro" id="IPR045851">
    <property type="entry name" value="AMP-bd_C_sf"/>
</dbReference>
<evidence type="ECO:0000313" key="8">
    <source>
        <dbReference type="Proteomes" id="UP000293398"/>
    </source>
</evidence>
<evidence type="ECO:0000256" key="1">
    <source>
        <dbReference type="ARBA" id="ARBA00006432"/>
    </source>
</evidence>
<dbReference type="InterPro" id="IPR025110">
    <property type="entry name" value="AMP-bd_C"/>
</dbReference>
<dbReference type="Pfam" id="PF13193">
    <property type="entry name" value="AMP-binding_C"/>
    <property type="match status" value="1"/>
</dbReference>
<keyword evidence="2" id="KW-0436">Ligase</keyword>
<evidence type="ECO:0000259" key="6">
    <source>
        <dbReference type="Pfam" id="PF13193"/>
    </source>
</evidence>
<dbReference type="AlphaFoldDB" id="A0A4Q7VAB6"/>
<comment type="caution">
    <text evidence="7">The sequence shown here is derived from an EMBL/GenBank/DDBJ whole genome shotgun (WGS) entry which is preliminary data.</text>
</comment>
<evidence type="ECO:0000256" key="3">
    <source>
        <dbReference type="ARBA" id="ARBA00022832"/>
    </source>
</evidence>
<dbReference type="Gene3D" id="3.40.50.12780">
    <property type="entry name" value="N-terminal domain of ligase-like"/>
    <property type="match status" value="1"/>
</dbReference>
<evidence type="ECO:0000313" key="7">
    <source>
        <dbReference type="EMBL" id="RZT92687.1"/>
    </source>
</evidence>
<dbReference type="RefSeq" id="WP_242612303.1">
    <property type="nucleotide sequence ID" value="NZ_SHKO01000003.1"/>
</dbReference>
<dbReference type="EMBL" id="SHKO01000003">
    <property type="protein sequence ID" value="RZT92687.1"/>
    <property type="molecule type" value="Genomic_DNA"/>
</dbReference>
<feature type="domain" description="AMP-binding enzyme C-terminal" evidence="6">
    <location>
        <begin position="455"/>
        <end position="529"/>
    </location>
</feature>
<proteinExistence type="inferred from homology"/>
<name>A0A4Q7VAB6_9BURK</name>
<sequence length="552" mass="61297">MTDEIQMGLMQPHPLLISSLITHAERHHADGQIVSRRVEGDLHRYQWRDVARRSRQVARALDAMALPLSSRVATLAWNGYRHLELYFGVSGSGRVLHTINPRLHPDQIAWIANHADDQVLCFDLSFLPLVQAVHGQCQTIRHYVALCDRDALPSDSAIPGLISYEQWVEEQSDDYRWPQFDENAASSMCYTSGTTGNPKAVMYSHRSTLLHAYGAALPDSMAISARDVILPVVPMFHVNAWGIPYAAALTGATLVFPGPQLDGKSVYQLMQQEGVTFAAGVPTVWQMLLDYVKGEGLQFSTLKRTVIGGSACPPAMIQAFQEQYGVQVIHAWGMTETSPLGTLCTLKNKSLMLPQEEQMKLRRKQGRALYGIDFKIVGDDAVELPWDGKTFGDLYVKGPWVVRDYFPGKDNAALVDGWFPTGDVATIDADGYLQITDRSKDVIKSGGEWISSIDIENIAMAHPAVQLAACIGVSHRKWDERPVVVVVRREHMALDKDELLQFYEGKIAKWQIPDDVIFVDAIPLGATGKMLKSKIRQMPEVTAYCALAASRA</sequence>
<dbReference type="NCBIfam" id="NF004837">
    <property type="entry name" value="PRK06187.1"/>
    <property type="match status" value="1"/>
</dbReference>
<dbReference type="PROSITE" id="PS00455">
    <property type="entry name" value="AMP_BINDING"/>
    <property type="match status" value="1"/>
</dbReference>
<keyword evidence="4" id="KW-0443">Lipid metabolism</keyword>
<feature type="domain" description="AMP-dependent synthetase/ligase" evidence="5">
    <location>
        <begin position="30"/>
        <end position="406"/>
    </location>
</feature>
<dbReference type="InterPro" id="IPR042099">
    <property type="entry name" value="ANL_N_sf"/>
</dbReference>
<dbReference type="CDD" id="cd12119">
    <property type="entry name" value="ttLC_FACS_AlkK_like"/>
    <property type="match status" value="1"/>
</dbReference>
<accession>A0A4Q7VAB6</accession>
<comment type="similarity">
    <text evidence="1">Belongs to the ATP-dependent AMP-binding enzyme family.</text>
</comment>
<dbReference type="InterPro" id="IPR000873">
    <property type="entry name" value="AMP-dep_synth/lig_dom"/>
</dbReference>
<dbReference type="SUPFAM" id="SSF56801">
    <property type="entry name" value="Acetyl-CoA synthetase-like"/>
    <property type="match status" value="1"/>
</dbReference>
<evidence type="ECO:0000256" key="2">
    <source>
        <dbReference type="ARBA" id="ARBA00022598"/>
    </source>
</evidence>
<keyword evidence="3" id="KW-0276">Fatty acid metabolism</keyword>
<dbReference type="Proteomes" id="UP000293398">
    <property type="component" value="Unassembled WGS sequence"/>
</dbReference>
<dbReference type="PANTHER" id="PTHR43859:SF4">
    <property type="entry name" value="BUTANOATE--COA LIGASE AAE1-RELATED"/>
    <property type="match status" value="1"/>
</dbReference>
<organism evidence="7 8">
    <name type="scientific">Advenella incenata</name>
    <dbReference type="NCBI Taxonomy" id="267800"/>
    <lineage>
        <taxon>Bacteria</taxon>
        <taxon>Pseudomonadati</taxon>
        <taxon>Pseudomonadota</taxon>
        <taxon>Betaproteobacteria</taxon>
        <taxon>Burkholderiales</taxon>
        <taxon>Alcaligenaceae</taxon>
    </lineage>
</organism>
<dbReference type="GO" id="GO:0016874">
    <property type="term" value="F:ligase activity"/>
    <property type="evidence" value="ECO:0007669"/>
    <property type="project" value="UniProtKB-KW"/>
</dbReference>